<keyword evidence="1" id="KW-0328">Glycosyltransferase</keyword>
<proteinExistence type="predicted"/>
<accession>A0A2U1QL49</accession>
<sequence length="147" mass="16524">MEGMSRWGWIDAEAMDGGDCLMWEGADRDPLNKHISQSVFIVKSVVNISLLHTLLDSAVPTIQHLVQGTRPMDKHPVALVLFVSFGSGGTLSQEQLNELTFGLEQSGQRFLWVTKRPHGKSNASYFNAQVSDPRWLDQDLTHSRKEF</sequence>
<organism evidence="2 3">
    <name type="scientific">Artemisia annua</name>
    <name type="common">Sweet wormwood</name>
    <dbReference type="NCBI Taxonomy" id="35608"/>
    <lineage>
        <taxon>Eukaryota</taxon>
        <taxon>Viridiplantae</taxon>
        <taxon>Streptophyta</taxon>
        <taxon>Embryophyta</taxon>
        <taxon>Tracheophyta</taxon>
        <taxon>Spermatophyta</taxon>
        <taxon>Magnoliopsida</taxon>
        <taxon>eudicotyledons</taxon>
        <taxon>Gunneridae</taxon>
        <taxon>Pentapetalae</taxon>
        <taxon>asterids</taxon>
        <taxon>campanulids</taxon>
        <taxon>Asterales</taxon>
        <taxon>Asteraceae</taxon>
        <taxon>Asteroideae</taxon>
        <taxon>Anthemideae</taxon>
        <taxon>Artemisiinae</taxon>
        <taxon>Artemisia</taxon>
    </lineage>
</organism>
<dbReference type="Proteomes" id="UP000245207">
    <property type="component" value="Unassembled WGS sequence"/>
</dbReference>
<dbReference type="STRING" id="35608.A0A2U1QL49"/>
<dbReference type="OrthoDB" id="5835829at2759"/>
<name>A0A2U1QL49_ARTAN</name>
<dbReference type="GO" id="GO:0016757">
    <property type="term" value="F:glycosyltransferase activity"/>
    <property type="evidence" value="ECO:0007669"/>
    <property type="project" value="UniProtKB-KW"/>
</dbReference>
<dbReference type="SUPFAM" id="SSF53756">
    <property type="entry name" value="UDP-Glycosyltransferase/glycogen phosphorylase"/>
    <property type="match status" value="1"/>
</dbReference>
<dbReference type="PANTHER" id="PTHR48046:SF1">
    <property type="entry name" value="GLYCOSYLTRANSFERASE-RELATED"/>
    <property type="match status" value="1"/>
</dbReference>
<gene>
    <name evidence="2" type="ORF">CTI12_AA015750</name>
</gene>
<reference evidence="2 3" key="1">
    <citation type="journal article" date="2018" name="Mol. Plant">
        <title>The genome of Artemisia annua provides insight into the evolution of Asteraceae family and artemisinin biosynthesis.</title>
        <authorList>
            <person name="Shen Q."/>
            <person name="Zhang L."/>
            <person name="Liao Z."/>
            <person name="Wang S."/>
            <person name="Yan T."/>
            <person name="Shi P."/>
            <person name="Liu M."/>
            <person name="Fu X."/>
            <person name="Pan Q."/>
            <person name="Wang Y."/>
            <person name="Lv Z."/>
            <person name="Lu X."/>
            <person name="Zhang F."/>
            <person name="Jiang W."/>
            <person name="Ma Y."/>
            <person name="Chen M."/>
            <person name="Hao X."/>
            <person name="Li L."/>
            <person name="Tang Y."/>
            <person name="Lv G."/>
            <person name="Zhou Y."/>
            <person name="Sun X."/>
            <person name="Brodelius P.E."/>
            <person name="Rose J.K.C."/>
            <person name="Tang K."/>
        </authorList>
    </citation>
    <scope>NUCLEOTIDE SEQUENCE [LARGE SCALE GENOMIC DNA]</scope>
    <source>
        <strain evidence="3">cv. Huhao1</strain>
        <tissue evidence="2">Leaf</tissue>
    </source>
</reference>
<evidence type="ECO:0000256" key="1">
    <source>
        <dbReference type="ARBA" id="ARBA00022676"/>
    </source>
</evidence>
<dbReference type="Gene3D" id="3.40.50.2000">
    <property type="entry name" value="Glycogen Phosphorylase B"/>
    <property type="match status" value="1"/>
</dbReference>
<evidence type="ECO:0000313" key="3">
    <source>
        <dbReference type="Proteomes" id="UP000245207"/>
    </source>
</evidence>
<keyword evidence="2" id="KW-0808">Transferase</keyword>
<comment type="caution">
    <text evidence="2">The sequence shown here is derived from an EMBL/GenBank/DDBJ whole genome shotgun (WGS) entry which is preliminary data.</text>
</comment>
<protein>
    <submittedName>
        <fullName evidence="2">UDP-glucuronosyl/UDP-glucosyltransferase</fullName>
    </submittedName>
</protein>
<keyword evidence="3" id="KW-1185">Reference proteome</keyword>
<dbReference type="PANTHER" id="PTHR48046">
    <property type="entry name" value="UDP-GLYCOSYLTRANSFERASE 72E1"/>
    <property type="match status" value="1"/>
</dbReference>
<evidence type="ECO:0000313" key="2">
    <source>
        <dbReference type="EMBL" id="PWA98718.1"/>
    </source>
</evidence>
<dbReference type="AlphaFoldDB" id="A0A2U1QL49"/>
<dbReference type="EMBL" id="PKPP01000053">
    <property type="protein sequence ID" value="PWA98718.1"/>
    <property type="molecule type" value="Genomic_DNA"/>
</dbReference>